<dbReference type="PROSITE" id="PS50042">
    <property type="entry name" value="CNMP_BINDING_3"/>
    <property type="match status" value="1"/>
</dbReference>
<keyword evidence="3" id="KW-0010">Activator</keyword>
<dbReference type="InterPro" id="IPR050397">
    <property type="entry name" value="Env_Response_Regulators"/>
</dbReference>
<feature type="domain" description="HTH crp-type" evidence="6">
    <location>
        <begin position="144"/>
        <end position="217"/>
    </location>
</feature>
<dbReference type="InterPro" id="IPR014710">
    <property type="entry name" value="RmlC-like_jellyroll"/>
</dbReference>
<dbReference type="InterPro" id="IPR012318">
    <property type="entry name" value="HTH_CRP"/>
</dbReference>
<gene>
    <name evidence="7" type="ORF">EIM92_05500</name>
</gene>
<dbReference type="Proteomes" id="UP000273145">
    <property type="component" value="Chromosome"/>
</dbReference>
<dbReference type="GO" id="GO:0005829">
    <property type="term" value="C:cytosol"/>
    <property type="evidence" value="ECO:0007669"/>
    <property type="project" value="TreeGrafter"/>
</dbReference>
<dbReference type="InterPro" id="IPR018490">
    <property type="entry name" value="cNMP-bd_dom_sf"/>
</dbReference>
<dbReference type="CDD" id="cd00038">
    <property type="entry name" value="CAP_ED"/>
    <property type="match status" value="1"/>
</dbReference>
<name>A0A3Q8S432_9BACL</name>
<keyword evidence="4" id="KW-0804">Transcription</keyword>
<keyword evidence="2" id="KW-0238">DNA-binding</keyword>
<keyword evidence="8" id="KW-1185">Reference proteome</keyword>
<sequence>MIDNLSDIHIFSGLPEEDLQYIVPFLKERQFKKNHILMFENDESDEIYLLRSGMVKIYRMYEGKEVVLSITMPGDIIGELESLSNSYHRISSIEALENVSVWQISSQDFLHIVDKYPIVLKNAYKILVERTRMLNRMIRYLTFYDVRGKVANLIMDLYYNFGTSRDSVYKIDLRINQSLLANMIGITRESISKTLGDFQAEGLIDIRGKYLYLLDMKLLESICHETEEFPTLRKWYNN</sequence>
<proteinExistence type="predicted"/>
<evidence type="ECO:0000259" key="5">
    <source>
        <dbReference type="PROSITE" id="PS50042"/>
    </source>
</evidence>
<dbReference type="SUPFAM" id="SSF51206">
    <property type="entry name" value="cAMP-binding domain-like"/>
    <property type="match status" value="1"/>
</dbReference>
<dbReference type="InterPro" id="IPR036390">
    <property type="entry name" value="WH_DNA-bd_sf"/>
</dbReference>
<dbReference type="RefSeq" id="WP_125081827.1">
    <property type="nucleotide sequence ID" value="NZ_CP034248.1"/>
</dbReference>
<dbReference type="InterPro" id="IPR000595">
    <property type="entry name" value="cNMP-bd_dom"/>
</dbReference>
<reference evidence="7 8" key="1">
    <citation type="submission" date="2018-11" db="EMBL/GenBank/DDBJ databases">
        <title>Genome sequencing of Paenibacillus lentus DSM25539(T).</title>
        <authorList>
            <person name="Kook J.-K."/>
            <person name="Park S.-N."/>
            <person name="Lim Y.K."/>
        </authorList>
    </citation>
    <scope>NUCLEOTIDE SEQUENCE [LARGE SCALE GENOMIC DNA]</scope>
    <source>
        <strain evidence="7 8">DSM 25539</strain>
    </source>
</reference>
<dbReference type="SUPFAM" id="SSF46785">
    <property type="entry name" value="Winged helix' DNA-binding domain"/>
    <property type="match status" value="1"/>
</dbReference>
<evidence type="ECO:0000256" key="1">
    <source>
        <dbReference type="ARBA" id="ARBA00023015"/>
    </source>
</evidence>
<evidence type="ECO:0000256" key="3">
    <source>
        <dbReference type="ARBA" id="ARBA00023159"/>
    </source>
</evidence>
<dbReference type="GO" id="GO:0003677">
    <property type="term" value="F:DNA binding"/>
    <property type="evidence" value="ECO:0007669"/>
    <property type="project" value="UniProtKB-KW"/>
</dbReference>
<keyword evidence="1" id="KW-0805">Transcription regulation</keyword>
<feature type="domain" description="Cyclic nucleotide-binding" evidence="5">
    <location>
        <begin position="10"/>
        <end position="130"/>
    </location>
</feature>
<dbReference type="PANTHER" id="PTHR24567:SF74">
    <property type="entry name" value="HTH-TYPE TRANSCRIPTIONAL REGULATOR ARCR"/>
    <property type="match status" value="1"/>
</dbReference>
<dbReference type="Pfam" id="PF13545">
    <property type="entry name" value="HTH_Crp_2"/>
    <property type="match status" value="1"/>
</dbReference>
<dbReference type="AlphaFoldDB" id="A0A3Q8S432"/>
<evidence type="ECO:0000256" key="4">
    <source>
        <dbReference type="ARBA" id="ARBA00023163"/>
    </source>
</evidence>
<dbReference type="Pfam" id="PF00027">
    <property type="entry name" value="cNMP_binding"/>
    <property type="match status" value="1"/>
</dbReference>
<organism evidence="7 8">
    <name type="scientific">Paenibacillus lentus</name>
    <dbReference type="NCBI Taxonomy" id="1338368"/>
    <lineage>
        <taxon>Bacteria</taxon>
        <taxon>Bacillati</taxon>
        <taxon>Bacillota</taxon>
        <taxon>Bacilli</taxon>
        <taxon>Bacillales</taxon>
        <taxon>Paenibacillaceae</taxon>
        <taxon>Paenibacillus</taxon>
    </lineage>
</organism>
<protein>
    <submittedName>
        <fullName evidence="7">Crp/Fnr family transcriptional regulator</fullName>
    </submittedName>
</protein>
<dbReference type="GO" id="GO:0003700">
    <property type="term" value="F:DNA-binding transcription factor activity"/>
    <property type="evidence" value="ECO:0007669"/>
    <property type="project" value="TreeGrafter"/>
</dbReference>
<dbReference type="PRINTS" id="PR00034">
    <property type="entry name" value="HTHCRP"/>
</dbReference>
<dbReference type="PROSITE" id="PS51063">
    <property type="entry name" value="HTH_CRP_2"/>
    <property type="match status" value="1"/>
</dbReference>
<dbReference type="OrthoDB" id="9812325at2"/>
<dbReference type="InterPro" id="IPR036388">
    <property type="entry name" value="WH-like_DNA-bd_sf"/>
</dbReference>
<dbReference type="SMART" id="SM00419">
    <property type="entry name" value="HTH_CRP"/>
    <property type="match status" value="1"/>
</dbReference>
<dbReference type="Gene3D" id="2.60.120.10">
    <property type="entry name" value="Jelly Rolls"/>
    <property type="match status" value="1"/>
</dbReference>
<evidence type="ECO:0000313" key="8">
    <source>
        <dbReference type="Proteomes" id="UP000273145"/>
    </source>
</evidence>
<dbReference type="EMBL" id="CP034248">
    <property type="protein sequence ID" value="AZK45729.1"/>
    <property type="molecule type" value="Genomic_DNA"/>
</dbReference>
<evidence type="ECO:0000256" key="2">
    <source>
        <dbReference type="ARBA" id="ARBA00023125"/>
    </source>
</evidence>
<evidence type="ECO:0000259" key="6">
    <source>
        <dbReference type="PROSITE" id="PS51063"/>
    </source>
</evidence>
<dbReference type="PANTHER" id="PTHR24567">
    <property type="entry name" value="CRP FAMILY TRANSCRIPTIONAL REGULATORY PROTEIN"/>
    <property type="match status" value="1"/>
</dbReference>
<dbReference type="Gene3D" id="1.10.10.10">
    <property type="entry name" value="Winged helix-like DNA-binding domain superfamily/Winged helix DNA-binding domain"/>
    <property type="match status" value="1"/>
</dbReference>
<accession>A0A3Q8S432</accession>
<evidence type="ECO:0000313" key="7">
    <source>
        <dbReference type="EMBL" id="AZK45729.1"/>
    </source>
</evidence>
<dbReference type="SMART" id="SM00100">
    <property type="entry name" value="cNMP"/>
    <property type="match status" value="1"/>
</dbReference>
<dbReference type="KEGG" id="plen:EIM92_05500"/>